<evidence type="ECO:0000313" key="3">
    <source>
        <dbReference type="Proteomes" id="UP000579647"/>
    </source>
</evidence>
<reference evidence="2 3" key="1">
    <citation type="submission" date="2020-08" db="EMBL/GenBank/DDBJ databases">
        <title>Sequencing the genomes of 1000 actinobacteria strains.</title>
        <authorList>
            <person name="Klenk H.-P."/>
        </authorList>
    </citation>
    <scope>NUCLEOTIDE SEQUENCE [LARGE SCALE GENOMIC DNA]</scope>
    <source>
        <strain evidence="2 3">DSM 44598</strain>
    </source>
</reference>
<dbReference type="RefSeq" id="WP_184364421.1">
    <property type="nucleotide sequence ID" value="NZ_BAAAKM010000086.1"/>
</dbReference>
<keyword evidence="1" id="KW-1133">Transmembrane helix</keyword>
<comment type="caution">
    <text evidence="2">The sequence shown here is derived from an EMBL/GenBank/DDBJ whole genome shotgun (WGS) entry which is preliminary data.</text>
</comment>
<accession>A0A840WL08</accession>
<evidence type="ECO:0000256" key="1">
    <source>
        <dbReference type="SAM" id="Phobius"/>
    </source>
</evidence>
<dbReference type="Proteomes" id="UP000579647">
    <property type="component" value="Unassembled WGS sequence"/>
</dbReference>
<name>A0A840WL08_9ACTN</name>
<dbReference type="GO" id="GO:0008233">
    <property type="term" value="F:peptidase activity"/>
    <property type="evidence" value="ECO:0007669"/>
    <property type="project" value="UniProtKB-KW"/>
</dbReference>
<sequence>MCVGLGIAAGPGLGTAFILVAVVVLLGSLAIYVPLELRERRFLKHEAQRGQAHGQDYVDPELLTQRDRDTLVPLQRAVDSVLASPLHGSGQLLDTTRNSVVLRDLEWQIACDLWKASRAEVDLAAVGEPRGDGEMALSAHERATLAIEEIRSAVADRTDAITGYPARVRQAQERLEDAERAAEYERIANDLLAETSGGTQQDEALRSLLAVQQEALKIARLHHELGL</sequence>
<feature type="transmembrane region" description="Helical" evidence="1">
    <location>
        <begin position="12"/>
        <end position="35"/>
    </location>
</feature>
<keyword evidence="1" id="KW-0812">Transmembrane</keyword>
<dbReference type="EMBL" id="JACHDO010000001">
    <property type="protein sequence ID" value="MBB5490788.1"/>
    <property type="molecule type" value="Genomic_DNA"/>
</dbReference>
<keyword evidence="2" id="KW-0378">Hydrolase</keyword>
<evidence type="ECO:0000313" key="2">
    <source>
        <dbReference type="EMBL" id="MBB5490788.1"/>
    </source>
</evidence>
<keyword evidence="2" id="KW-0645">Protease</keyword>
<gene>
    <name evidence="2" type="ORF">HNR07_001925</name>
</gene>
<keyword evidence="3" id="KW-1185">Reference proteome</keyword>
<keyword evidence="1" id="KW-0472">Membrane</keyword>
<dbReference type="AlphaFoldDB" id="A0A840WL08"/>
<proteinExistence type="predicted"/>
<protein>
    <submittedName>
        <fullName evidence="2">Regulator of protease activity HflC (Stomatin/prohibitin superfamily)</fullName>
    </submittedName>
</protein>
<organism evidence="2 3">
    <name type="scientific">Nocardiopsis metallicus</name>
    <dbReference type="NCBI Taxonomy" id="179819"/>
    <lineage>
        <taxon>Bacteria</taxon>
        <taxon>Bacillati</taxon>
        <taxon>Actinomycetota</taxon>
        <taxon>Actinomycetes</taxon>
        <taxon>Streptosporangiales</taxon>
        <taxon>Nocardiopsidaceae</taxon>
        <taxon>Nocardiopsis</taxon>
    </lineage>
</organism>
<dbReference type="GO" id="GO:0006508">
    <property type="term" value="P:proteolysis"/>
    <property type="evidence" value="ECO:0007669"/>
    <property type="project" value="UniProtKB-KW"/>
</dbReference>